<evidence type="ECO:0000313" key="3">
    <source>
        <dbReference type="Proteomes" id="UP000256964"/>
    </source>
</evidence>
<reference evidence="2 3" key="1">
    <citation type="journal article" date="2018" name="Biotechnol. Biofuels">
        <title>Integrative visual omics of the white-rot fungus Polyporus brumalis exposes the biotechnological potential of its oxidative enzymes for delignifying raw plant biomass.</title>
        <authorList>
            <person name="Miyauchi S."/>
            <person name="Rancon A."/>
            <person name="Drula E."/>
            <person name="Hage H."/>
            <person name="Chaduli D."/>
            <person name="Favel A."/>
            <person name="Grisel S."/>
            <person name="Henrissat B."/>
            <person name="Herpoel-Gimbert I."/>
            <person name="Ruiz-Duenas F.J."/>
            <person name="Chevret D."/>
            <person name="Hainaut M."/>
            <person name="Lin J."/>
            <person name="Wang M."/>
            <person name="Pangilinan J."/>
            <person name="Lipzen A."/>
            <person name="Lesage-Meessen L."/>
            <person name="Navarro D."/>
            <person name="Riley R."/>
            <person name="Grigoriev I.V."/>
            <person name="Zhou S."/>
            <person name="Raouche S."/>
            <person name="Rosso M.N."/>
        </authorList>
    </citation>
    <scope>NUCLEOTIDE SEQUENCE [LARGE SCALE GENOMIC DNA]</scope>
    <source>
        <strain evidence="2 3">BRFM 1820</strain>
    </source>
</reference>
<dbReference type="EMBL" id="KZ857418">
    <property type="protein sequence ID" value="RDX47507.1"/>
    <property type="molecule type" value="Genomic_DNA"/>
</dbReference>
<dbReference type="Proteomes" id="UP000256964">
    <property type="component" value="Unassembled WGS sequence"/>
</dbReference>
<feature type="region of interest" description="Disordered" evidence="1">
    <location>
        <begin position="1"/>
        <end position="25"/>
    </location>
</feature>
<dbReference type="AlphaFoldDB" id="A0A371D4N3"/>
<feature type="region of interest" description="Disordered" evidence="1">
    <location>
        <begin position="139"/>
        <end position="168"/>
    </location>
</feature>
<organism evidence="2 3">
    <name type="scientific">Lentinus brumalis</name>
    <dbReference type="NCBI Taxonomy" id="2498619"/>
    <lineage>
        <taxon>Eukaryota</taxon>
        <taxon>Fungi</taxon>
        <taxon>Dikarya</taxon>
        <taxon>Basidiomycota</taxon>
        <taxon>Agaricomycotina</taxon>
        <taxon>Agaricomycetes</taxon>
        <taxon>Polyporales</taxon>
        <taxon>Polyporaceae</taxon>
        <taxon>Lentinus</taxon>
    </lineage>
</organism>
<accession>A0A371D4N3</accession>
<proteinExistence type="predicted"/>
<keyword evidence="3" id="KW-1185">Reference proteome</keyword>
<gene>
    <name evidence="2" type="ORF">OH76DRAFT_769065</name>
</gene>
<evidence type="ECO:0000313" key="2">
    <source>
        <dbReference type="EMBL" id="RDX47507.1"/>
    </source>
</evidence>
<sequence>MRTELSRCKKTPRISPPLRAFRPRSRAARSARRIPLCACQAIAATSDCDRLCNGNAFRPPYSRPIRRTLSRSVQYVAFGFWSRSNPTRQFPPRGNQYPVRDIQHRAIRPPAGLGNVEARLPVRHHDVVQAMSTSCIGRQQWGRSSPSKVGEYSPRRSTGTRHCFSHGT</sequence>
<name>A0A371D4N3_9APHY</name>
<evidence type="ECO:0000256" key="1">
    <source>
        <dbReference type="SAM" id="MobiDB-lite"/>
    </source>
</evidence>
<protein>
    <submittedName>
        <fullName evidence="2">Uncharacterized protein</fullName>
    </submittedName>
</protein>